<comment type="caution">
    <text evidence="2">The sequence shown here is derived from an EMBL/GenBank/DDBJ whole genome shotgun (WGS) entry which is preliminary data.</text>
</comment>
<dbReference type="GO" id="GO:0004620">
    <property type="term" value="F:phospholipase activity"/>
    <property type="evidence" value="ECO:0007669"/>
    <property type="project" value="TreeGrafter"/>
</dbReference>
<dbReference type="EMBL" id="JAEHOC010000076">
    <property type="protein sequence ID" value="KAG2423628.1"/>
    <property type="molecule type" value="Genomic_DNA"/>
</dbReference>
<dbReference type="AlphaFoldDB" id="A0A835VRX9"/>
<evidence type="ECO:0000256" key="1">
    <source>
        <dbReference type="SAM" id="MobiDB-lite"/>
    </source>
</evidence>
<reference evidence="2" key="1">
    <citation type="journal article" date="2020" name="bioRxiv">
        <title>Comparative genomics of Chlamydomonas.</title>
        <authorList>
            <person name="Craig R.J."/>
            <person name="Hasan A.R."/>
            <person name="Ness R.W."/>
            <person name="Keightley P.D."/>
        </authorList>
    </citation>
    <scope>NUCLEOTIDE SEQUENCE</scope>
    <source>
        <strain evidence="2">SAG 7.73</strain>
    </source>
</reference>
<organism evidence="2 3">
    <name type="scientific">Chlamydomonas incerta</name>
    <dbReference type="NCBI Taxonomy" id="51695"/>
    <lineage>
        <taxon>Eukaryota</taxon>
        <taxon>Viridiplantae</taxon>
        <taxon>Chlorophyta</taxon>
        <taxon>core chlorophytes</taxon>
        <taxon>Chlorophyceae</taxon>
        <taxon>CS clade</taxon>
        <taxon>Chlamydomonadales</taxon>
        <taxon>Chlamydomonadaceae</taxon>
        <taxon>Chlamydomonas</taxon>
    </lineage>
</organism>
<feature type="compositionally biased region" description="Low complexity" evidence="1">
    <location>
        <begin position="529"/>
        <end position="539"/>
    </location>
</feature>
<dbReference type="Proteomes" id="UP000650467">
    <property type="component" value="Unassembled WGS sequence"/>
</dbReference>
<proteinExistence type="predicted"/>
<dbReference type="GO" id="GO:0071944">
    <property type="term" value="C:cell periphery"/>
    <property type="evidence" value="ECO:0007669"/>
    <property type="project" value="TreeGrafter"/>
</dbReference>
<dbReference type="GO" id="GO:0030149">
    <property type="term" value="P:sphingolipid catabolic process"/>
    <property type="evidence" value="ECO:0007669"/>
    <property type="project" value="TreeGrafter"/>
</dbReference>
<dbReference type="OrthoDB" id="10658523at2759"/>
<protein>
    <submittedName>
        <fullName evidence="2">Uncharacterized protein</fullName>
    </submittedName>
</protein>
<accession>A0A835VRX9</accession>
<dbReference type="GO" id="GO:0016020">
    <property type="term" value="C:membrane"/>
    <property type="evidence" value="ECO:0007669"/>
    <property type="project" value="TreeGrafter"/>
</dbReference>
<name>A0A835VRX9_CHLIN</name>
<dbReference type="PANTHER" id="PTHR12393">
    <property type="entry name" value="SPHINGOMYELIN PHOSPHODIESTERASE RELATED"/>
    <property type="match status" value="1"/>
</dbReference>
<dbReference type="GO" id="GO:0046513">
    <property type="term" value="P:ceramide biosynthetic process"/>
    <property type="evidence" value="ECO:0007669"/>
    <property type="project" value="TreeGrafter"/>
</dbReference>
<evidence type="ECO:0000313" key="3">
    <source>
        <dbReference type="Proteomes" id="UP000650467"/>
    </source>
</evidence>
<dbReference type="GO" id="GO:0005783">
    <property type="term" value="C:endoplasmic reticulum"/>
    <property type="evidence" value="ECO:0007669"/>
    <property type="project" value="TreeGrafter"/>
</dbReference>
<feature type="region of interest" description="Disordered" evidence="1">
    <location>
        <begin position="515"/>
        <end position="548"/>
    </location>
</feature>
<keyword evidence="3" id="KW-1185">Reference proteome</keyword>
<dbReference type="PANTHER" id="PTHR12393:SF6">
    <property type="entry name" value="SPHINGOMYELIN PHOSPHODIESTERASE 2"/>
    <property type="match status" value="1"/>
</dbReference>
<evidence type="ECO:0000313" key="2">
    <source>
        <dbReference type="EMBL" id="KAG2423628.1"/>
    </source>
</evidence>
<gene>
    <name evidence="2" type="ORF">HXX76_015145</name>
</gene>
<sequence length="770" mass="79330">MTETSTQCPFLKLTPDLIRHIADSPGLHPNEVAISLKLTCTATAQSLKHRRGVRLTWTRTDVTWPQAPLADQPWPGAEFVRHFGRPEPWRRLARSQRQLLLCLAASSLHGPSLEAALEHCGAAVTADVVAAAAAAGDLAACEALLLRAGADWFASAVVQTAARYGHLHICTWAAEQVECGLRPGRRPPNLLPLNCDPDAIAKAAARGGHEHVLDWVRAAGGPSGVRTAFDAACAAAEGGRVEALAGLSTQLTAPGQRLALLPSIAYGCPRAVLAAFWADWEHGTGGGAGASGLSAGGAAVQLLLAAVLSPTPDWAAKADWLLAAWGPERLQQWTGPVGALMTSNTAAAAAAASERVRAYFMAAATATASAPSPGSRSPGSSYAARLQYLARRGLGLPDGAGLAAAYAGDGAAAELFLDELLATAVQWWGAPPQWRRSVDAMARAAVRAGSAGVLAALRRRWGAVAEAAVARQLAATKPDPRAGGSVKDWSREWRFRGGPAVAWLLDLDLELGAQGEQERPCAEQEGEQAEAPQAGAGAEAAHEEPAPPPPCWSHLFKLMAVTGCDLELLRRLHRRQGQEEGQEEGEGGGAGLDPEALEALACGGSVEQLEWAAEQAAAAGVGGGGGGLQPLSAHEFENVLLAGNWAAADWLLARGLAPPPPQLRETFMRLTGATSTATQGLRWLAARAEAGAGTGGAEVAVVVQRLGALALNAVGAQAAWLQEMLRQAVEPVVQQQAVGVEAVGVAAVGVAAVGVAAVGVGAAQQQLAAC</sequence>